<reference evidence="1" key="1">
    <citation type="journal article" date="2021" name="New Phytol.">
        <title>Evolutionary innovations through gain and loss of genes in the ectomycorrhizal Boletales.</title>
        <authorList>
            <person name="Wu G."/>
            <person name="Miyauchi S."/>
            <person name="Morin E."/>
            <person name="Kuo A."/>
            <person name="Drula E."/>
            <person name="Varga T."/>
            <person name="Kohler A."/>
            <person name="Feng B."/>
            <person name="Cao Y."/>
            <person name="Lipzen A."/>
            <person name="Daum C."/>
            <person name="Hundley H."/>
            <person name="Pangilinan J."/>
            <person name="Johnson J."/>
            <person name="Barry K."/>
            <person name="LaButti K."/>
            <person name="Ng V."/>
            <person name="Ahrendt S."/>
            <person name="Min B."/>
            <person name="Choi I.G."/>
            <person name="Park H."/>
            <person name="Plett J.M."/>
            <person name="Magnuson J."/>
            <person name="Spatafora J.W."/>
            <person name="Nagy L.G."/>
            <person name="Henrissat B."/>
            <person name="Grigoriev I.V."/>
            <person name="Yang Z.L."/>
            <person name="Xu J."/>
            <person name="Martin F.M."/>
        </authorList>
    </citation>
    <scope>NUCLEOTIDE SEQUENCE</scope>
    <source>
        <strain evidence="1">KUC20120723A-06</strain>
    </source>
</reference>
<protein>
    <submittedName>
        <fullName evidence="1">NAD-binding Rossmann fold oxidoreductase</fullName>
    </submittedName>
</protein>
<evidence type="ECO:0000313" key="2">
    <source>
        <dbReference type="Proteomes" id="UP000790709"/>
    </source>
</evidence>
<accession>A0ACB8BD99</accession>
<name>A0ACB8BD99_9AGAM</name>
<sequence>MSPLLTPLKVGIVGLSTSPSGWAHTFLAPALQHPTLAQIYSIVAVSTTSDTSSKASAQEQSEKLGHLVRAYSGDTSRIARDPDIDLVLVSVKAPHHKAAALPIINAGKDCFIEWPAGRNLAETEELAKAARYRGIRSMVGLQGRQSTVLLKAKELIAAGKIGRVLSCNVIALLPREVGMYGPLVRECHAYMLDSSSGASMLDIIVGHHLDALTFVLGSDFSSVSATTSTMYPSATLFDENGRPTGEIATVACPDHIAFTGLLSNGAIASASFRAGYASHARKHLIWEIDGESGVIRIESDSLTAISLMINDPQLFLDGAEVQVAGNDAPTGDAIDGKPVLSVDDLMTDISNVAMRNLVRQFGEFAKGAEGKYATLDDAVKIRRLLEAISVSARDGRRIDLQ</sequence>
<comment type="caution">
    <text evidence="1">The sequence shown here is derived from an EMBL/GenBank/DDBJ whole genome shotgun (WGS) entry which is preliminary data.</text>
</comment>
<proteinExistence type="predicted"/>
<dbReference type="Proteomes" id="UP000790709">
    <property type="component" value="Unassembled WGS sequence"/>
</dbReference>
<keyword evidence="2" id="KW-1185">Reference proteome</keyword>
<dbReference type="EMBL" id="MU266445">
    <property type="protein sequence ID" value="KAH7923681.1"/>
    <property type="molecule type" value="Genomic_DNA"/>
</dbReference>
<evidence type="ECO:0000313" key="1">
    <source>
        <dbReference type="EMBL" id="KAH7923681.1"/>
    </source>
</evidence>
<gene>
    <name evidence="1" type="ORF">BV22DRAFT_1130440</name>
</gene>
<organism evidence="1 2">
    <name type="scientific">Leucogyrophana mollusca</name>
    <dbReference type="NCBI Taxonomy" id="85980"/>
    <lineage>
        <taxon>Eukaryota</taxon>
        <taxon>Fungi</taxon>
        <taxon>Dikarya</taxon>
        <taxon>Basidiomycota</taxon>
        <taxon>Agaricomycotina</taxon>
        <taxon>Agaricomycetes</taxon>
        <taxon>Agaricomycetidae</taxon>
        <taxon>Boletales</taxon>
        <taxon>Boletales incertae sedis</taxon>
        <taxon>Leucogyrophana</taxon>
    </lineage>
</organism>